<feature type="domain" description="EF-hand" evidence="1">
    <location>
        <begin position="5"/>
        <end position="40"/>
    </location>
</feature>
<dbReference type="RefSeq" id="WP_133900767.1">
    <property type="nucleotide sequence ID" value="NZ_SOCP01000001.1"/>
</dbReference>
<dbReference type="EMBL" id="SOCP01000001">
    <property type="protein sequence ID" value="TDV57500.1"/>
    <property type="molecule type" value="Genomic_DNA"/>
</dbReference>
<evidence type="ECO:0000313" key="3">
    <source>
        <dbReference type="Proteomes" id="UP000294927"/>
    </source>
</evidence>
<comment type="caution">
    <text evidence="2">The sequence shown here is derived from an EMBL/GenBank/DDBJ whole genome shotgun (WGS) entry which is preliminary data.</text>
</comment>
<sequence length="177" mass="19788">MTTAVQNDRLRQRFQKWDVNGNGVIERSDYEAEALRILQAFGEPPSSPRGRSLMEAYFELFDRMARAVGSAEITEDQFIDYIEEQVFSHGDAGFNRVLRPTISAIVNICDTDGDGEVSPAEFGRWLWAVGVPDAQAVETFRRLDKSGNGRLSSDELVVAVRDFHAGKLDIPLLGDFC</sequence>
<dbReference type="SUPFAM" id="SSF47473">
    <property type="entry name" value="EF-hand"/>
    <property type="match status" value="1"/>
</dbReference>
<proteinExistence type="predicted"/>
<dbReference type="PROSITE" id="PS50222">
    <property type="entry name" value="EF_HAND_2"/>
    <property type="match status" value="2"/>
</dbReference>
<dbReference type="Gene3D" id="1.10.238.10">
    <property type="entry name" value="EF-hand"/>
    <property type="match status" value="1"/>
</dbReference>
<evidence type="ECO:0000313" key="2">
    <source>
        <dbReference type="EMBL" id="TDV57500.1"/>
    </source>
</evidence>
<gene>
    <name evidence="2" type="ORF">CLV71_101371</name>
</gene>
<dbReference type="InterPro" id="IPR018247">
    <property type="entry name" value="EF_Hand_1_Ca_BS"/>
</dbReference>
<dbReference type="InterPro" id="IPR011992">
    <property type="entry name" value="EF-hand-dom_pair"/>
</dbReference>
<feature type="domain" description="EF-hand" evidence="1">
    <location>
        <begin position="131"/>
        <end position="166"/>
    </location>
</feature>
<dbReference type="GO" id="GO:0005509">
    <property type="term" value="F:calcium ion binding"/>
    <property type="evidence" value="ECO:0007669"/>
    <property type="project" value="InterPro"/>
</dbReference>
<dbReference type="SMART" id="SM00054">
    <property type="entry name" value="EFh"/>
    <property type="match status" value="3"/>
</dbReference>
<dbReference type="InterPro" id="IPR002048">
    <property type="entry name" value="EF_hand_dom"/>
</dbReference>
<protein>
    <submittedName>
        <fullName evidence="2">Ca2+-binding EF-hand superfamily protein</fullName>
    </submittedName>
</protein>
<dbReference type="Pfam" id="PF13202">
    <property type="entry name" value="EF-hand_5"/>
    <property type="match status" value="3"/>
</dbReference>
<evidence type="ECO:0000259" key="1">
    <source>
        <dbReference type="PROSITE" id="PS50222"/>
    </source>
</evidence>
<dbReference type="Proteomes" id="UP000294927">
    <property type="component" value="Unassembled WGS sequence"/>
</dbReference>
<accession>A0A4R7W471</accession>
<dbReference type="PROSITE" id="PS00018">
    <property type="entry name" value="EF_HAND_1"/>
    <property type="match status" value="2"/>
</dbReference>
<keyword evidence="3" id="KW-1185">Reference proteome</keyword>
<name>A0A4R7W471_9PSEU</name>
<dbReference type="AlphaFoldDB" id="A0A4R7W471"/>
<dbReference type="OrthoDB" id="7356823at2"/>
<reference evidence="2 3" key="1">
    <citation type="submission" date="2019-03" db="EMBL/GenBank/DDBJ databases">
        <title>Genomic Encyclopedia of Archaeal and Bacterial Type Strains, Phase II (KMG-II): from individual species to whole genera.</title>
        <authorList>
            <person name="Goeker M."/>
        </authorList>
    </citation>
    <scope>NUCLEOTIDE SEQUENCE [LARGE SCALE GENOMIC DNA]</scope>
    <source>
        <strain evidence="2 3">DSM 45499</strain>
    </source>
</reference>
<organism evidence="2 3">
    <name type="scientific">Actinophytocola oryzae</name>
    <dbReference type="NCBI Taxonomy" id="502181"/>
    <lineage>
        <taxon>Bacteria</taxon>
        <taxon>Bacillati</taxon>
        <taxon>Actinomycetota</taxon>
        <taxon>Actinomycetes</taxon>
        <taxon>Pseudonocardiales</taxon>
        <taxon>Pseudonocardiaceae</taxon>
    </lineage>
</organism>